<keyword evidence="4" id="KW-0548">Nucleotidyltransferase</keyword>
<evidence type="ECO:0000256" key="2">
    <source>
        <dbReference type="ARBA" id="ARBA00022679"/>
    </source>
</evidence>
<evidence type="ECO:0000259" key="10">
    <source>
        <dbReference type="Pfam" id="PF01743"/>
    </source>
</evidence>
<sequence length="464" mass="52789">MKVNLPAFVEQILNKFLNAGHEIYIVGGAVRDILTKKEVHDWDFTTNATPEIILGLFPDGFYDNLFGTVGVLNQSSLYEITTFRKEMGYSDARHPDKVSWGKTLQEDLIRRDFTIDAMALRPTKRGSGLQPEASAERQALFTLIDPHNGQDDIKKKIIRAVGNPAERFQEDALRMMRAIRIATQLGFSIEEKTFQAIKNNINLLDKISAERTRDELLKLLSYPFAADGYLLLRNSGLAEKILSEVEAGFGVQQKSPGRHHLLDVGNHSLESLRNSKSRDPIVNLAILLHDAGKPTVARVQKDGVITFYNHEMVGASLARSIAKRLKLSKKQEEKLVTLVRWHQFSVDEKQTDKAIRRFIRNVGKENIKDMLQLRTADRLGGGARETSWRMELFKKKLIEVQKEPFLITDLKINGNEVMKTLKIHPGPLVGRLLNQLFEEVVDKKLKNEKEALLKRLKQIARKLK</sequence>
<dbReference type="Gene3D" id="1.10.246.80">
    <property type="match status" value="1"/>
</dbReference>
<feature type="domain" description="tRNA nucleotidyltransferase/poly(A) polymerase RNA and SrmB- binding" evidence="11">
    <location>
        <begin position="186"/>
        <end position="247"/>
    </location>
</feature>
<name>A0A2M6YPF4_9BACT</name>
<keyword evidence="3" id="KW-0819">tRNA processing</keyword>
<evidence type="ECO:0000256" key="6">
    <source>
        <dbReference type="ARBA" id="ARBA00022741"/>
    </source>
</evidence>
<comment type="cofactor">
    <cofactor evidence="1">
        <name>Mg(2+)</name>
        <dbReference type="ChEBI" id="CHEBI:18420"/>
    </cofactor>
</comment>
<dbReference type="GO" id="GO:0016779">
    <property type="term" value="F:nucleotidyltransferase activity"/>
    <property type="evidence" value="ECO:0007669"/>
    <property type="project" value="UniProtKB-KW"/>
</dbReference>
<evidence type="ECO:0000259" key="11">
    <source>
        <dbReference type="Pfam" id="PF12627"/>
    </source>
</evidence>
<dbReference type="PANTHER" id="PTHR46173:SF1">
    <property type="entry name" value="CCA TRNA NUCLEOTIDYLTRANSFERASE 1, MITOCHONDRIAL"/>
    <property type="match status" value="1"/>
</dbReference>
<dbReference type="GO" id="GO:0000166">
    <property type="term" value="F:nucleotide binding"/>
    <property type="evidence" value="ECO:0007669"/>
    <property type="project" value="UniProtKB-KW"/>
</dbReference>
<keyword evidence="2 9" id="KW-0808">Transferase</keyword>
<evidence type="ECO:0000256" key="9">
    <source>
        <dbReference type="RuleBase" id="RU003953"/>
    </source>
</evidence>
<evidence type="ECO:0000313" key="14">
    <source>
        <dbReference type="Proteomes" id="UP000229559"/>
    </source>
</evidence>
<protein>
    <recommendedName>
        <fullName evidence="15">HD domain-containing protein</fullName>
    </recommendedName>
</protein>
<evidence type="ECO:0000256" key="7">
    <source>
        <dbReference type="ARBA" id="ARBA00022842"/>
    </source>
</evidence>
<dbReference type="GO" id="GO:0000049">
    <property type="term" value="F:tRNA binding"/>
    <property type="evidence" value="ECO:0007669"/>
    <property type="project" value="TreeGrafter"/>
</dbReference>
<dbReference type="Gene3D" id="3.30.460.10">
    <property type="entry name" value="Beta Polymerase, domain 2"/>
    <property type="match status" value="1"/>
</dbReference>
<dbReference type="SUPFAM" id="SSF81891">
    <property type="entry name" value="Poly A polymerase C-terminal region-like"/>
    <property type="match status" value="1"/>
</dbReference>
<feature type="domain" description="CCA-adding enzyme C-terminal" evidence="12">
    <location>
        <begin position="318"/>
        <end position="454"/>
    </location>
</feature>
<gene>
    <name evidence="13" type="ORF">COT04_02325</name>
</gene>
<keyword evidence="8 9" id="KW-0694">RNA-binding</keyword>
<evidence type="ECO:0000313" key="13">
    <source>
        <dbReference type="EMBL" id="PIU33008.1"/>
    </source>
</evidence>
<dbReference type="InterPro" id="IPR003607">
    <property type="entry name" value="HD/PDEase_dom"/>
</dbReference>
<comment type="caution">
    <text evidence="13">The sequence shown here is derived from an EMBL/GenBank/DDBJ whole genome shotgun (WGS) entry which is preliminary data.</text>
</comment>
<evidence type="ECO:0000256" key="8">
    <source>
        <dbReference type="ARBA" id="ARBA00022884"/>
    </source>
</evidence>
<dbReference type="Pfam" id="PF12627">
    <property type="entry name" value="PolyA_pol_RNAbd"/>
    <property type="match status" value="1"/>
</dbReference>
<dbReference type="InterPro" id="IPR032810">
    <property type="entry name" value="CCA-adding_enz_C"/>
</dbReference>
<dbReference type="InterPro" id="IPR002646">
    <property type="entry name" value="PolA_pol_head_dom"/>
</dbReference>
<dbReference type="Pfam" id="PF13735">
    <property type="entry name" value="tRNA_NucTran2_2"/>
    <property type="match status" value="1"/>
</dbReference>
<organism evidence="13 14">
    <name type="scientific">Candidatus Shapirobacteria bacterium CG07_land_8_20_14_0_80_39_12</name>
    <dbReference type="NCBI Taxonomy" id="1974480"/>
    <lineage>
        <taxon>Bacteria</taxon>
        <taxon>Candidatus Shapironibacteriota</taxon>
    </lineage>
</organism>
<evidence type="ECO:0008006" key="15">
    <source>
        <dbReference type="Google" id="ProtNLM"/>
    </source>
</evidence>
<dbReference type="Gene3D" id="1.10.3090.10">
    <property type="entry name" value="cca-adding enzyme, domain 2"/>
    <property type="match status" value="1"/>
</dbReference>
<feature type="domain" description="Poly A polymerase head" evidence="10">
    <location>
        <begin position="23"/>
        <end position="159"/>
    </location>
</feature>
<dbReference type="AlphaFoldDB" id="A0A2M6YPF4"/>
<evidence type="ECO:0000256" key="5">
    <source>
        <dbReference type="ARBA" id="ARBA00022723"/>
    </source>
</evidence>
<evidence type="ECO:0000259" key="12">
    <source>
        <dbReference type="Pfam" id="PF13735"/>
    </source>
</evidence>
<evidence type="ECO:0000256" key="1">
    <source>
        <dbReference type="ARBA" id="ARBA00001946"/>
    </source>
</evidence>
<dbReference type="InterPro" id="IPR032828">
    <property type="entry name" value="PolyA_RNA-bd"/>
</dbReference>
<evidence type="ECO:0000256" key="3">
    <source>
        <dbReference type="ARBA" id="ARBA00022694"/>
    </source>
</evidence>
<dbReference type="InterPro" id="IPR043519">
    <property type="entry name" value="NT_sf"/>
</dbReference>
<dbReference type="PANTHER" id="PTHR46173">
    <property type="entry name" value="CCA TRNA NUCLEOTIDYLTRANSFERASE 1, MITOCHONDRIAL"/>
    <property type="match status" value="1"/>
</dbReference>
<dbReference type="GO" id="GO:0046872">
    <property type="term" value="F:metal ion binding"/>
    <property type="evidence" value="ECO:0007669"/>
    <property type="project" value="UniProtKB-KW"/>
</dbReference>
<dbReference type="EMBL" id="PEXA01000064">
    <property type="protein sequence ID" value="PIU33008.1"/>
    <property type="molecule type" value="Genomic_DNA"/>
</dbReference>
<dbReference type="InterPro" id="IPR050264">
    <property type="entry name" value="Bact_CCA-adding_enz_type3_sf"/>
</dbReference>
<dbReference type="Pfam" id="PF01743">
    <property type="entry name" value="PolyA_pol"/>
    <property type="match status" value="1"/>
</dbReference>
<dbReference type="Proteomes" id="UP000229559">
    <property type="component" value="Unassembled WGS sequence"/>
</dbReference>
<evidence type="ECO:0000256" key="4">
    <source>
        <dbReference type="ARBA" id="ARBA00022695"/>
    </source>
</evidence>
<comment type="similarity">
    <text evidence="9">Belongs to the tRNA nucleotidyltransferase/poly(A) polymerase family.</text>
</comment>
<reference evidence="14" key="1">
    <citation type="submission" date="2017-09" db="EMBL/GenBank/DDBJ databases">
        <title>Depth-based differentiation of microbial function through sediment-hosted aquifers and enrichment of novel symbionts in the deep terrestrial subsurface.</title>
        <authorList>
            <person name="Probst A.J."/>
            <person name="Ladd B."/>
            <person name="Jarett J.K."/>
            <person name="Geller-Mcgrath D.E."/>
            <person name="Sieber C.M.K."/>
            <person name="Emerson J.B."/>
            <person name="Anantharaman K."/>
            <person name="Thomas B.C."/>
            <person name="Malmstrom R."/>
            <person name="Stieglmeier M."/>
            <person name="Klingl A."/>
            <person name="Woyke T."/>
            <person name="Ryan C.M."/>
            <person name="Banfield J.F."/>
        </authorList>
    </citation>
    <scope>NUCLEOTIDE SEQUENCE [LARGE SCALE GENOMIC DNA]</scope>
</reference>
<proteinExistence type="inferred from homology"/>
<dbReference type="GO" id="GO:0008033">
    <property type="term" value="P:tRNA processing"/>
    <property type="evidence" value="ECO:0007669"/>
    <property type="project" value="UniProtKB-KW"/>
</dbReference>
<dbReference type="SUPFAM" id="SSF81301">
    <property type="entry name" value="Nucleotidyltransferase"/>
    <property type="match status" value="1"/>
</dbReference>
<keyword evidence="5" id="KW-0479">Metal-binding</keyword>
<dbReference type="CDD" id="cd05398">
    <property type="entry name" value="NT_ClassII-CCAase"/>
    <property type="match status" value="1"/>
</dbReference>
<dbReference type="CDD" id="cd00077">
    <property type="entry name" value="HDc"/>
    <property type="match status" value="1"/>
</dbReference>
<keyword evidence="7" id="KW-0460">Magnesium</keyword>
<keyword evidence="6" id="KW-0547">Nucleotide-binding</keyword>
<accession>A0A2M6YPF4</accession>